<evidence type="ECO:0000256" key="1">
    <source>
        <dbReference type="ARBA" id="ARBA00023239"/>
    </source>
</evidence>
<dbReference type="PANTHER" id="PTHR30536">
    <property type="entry name" value="ALTRONATE/GALACTARATE DEHYDRATASE"/>
    <property type="match status" value="1"/>
</dbReference>
<protein>
    <submittedName>
        <fullName evidence="3">UxaA family hydrolase</fullName>
    </submittedName>
</protein>
<dbReference type="FunFam" id="2.30.130.110:FF:000003">
    <property type="entry name" value="D-galactarate dehydratase"/>
    <property type="match status" value="1"/>
</dbReference>
<dbReference type="EMBL" id="JBHTBF010000003">
    <property type="protein sequence ID" value="MFC7318975.1"/>
    <property type="molecule type" value="Genomic_DNA"/>
</dbReference>
<reference evidence="3 4" key="1">
    <citation type="journal article" date="2019" name="Int. J. Syst. Evol. Microbiol.">
        <title>The Global Catalogue of Microorganisms (GCM) 10K type strain sequencing project: providing services to taxonomists for standard genome sequencing and annotation.</title>
        <authorList>
            <consortium name="The Broad Institute Genomics Platform"/>
            <consortium name="The Broad Institute Genome Sequencing Center for Infectious Disease"/>
            <person name="Wu L."/>
            <person name="Ma J."/>
        </authorList>
    </citation>
    <scope>NUCLEOTIDE SEQUENCE [LARGE SCALE GENOMIC DNA]</scope>
    <source>
        <strain evidence="3 4">PSR21</strain>
    </source>
</reference>
<dbReference type="InterPro" id="IPR052172">
    <property type="entry name" value="UxaA_altronate/galactarate_dh"/>
</dbReference>
<name>A0ABD6AF42_9EURY</name>
<dbReference type="SMART" id="SM00858">
    <property type="entry name" value="SAF"/>
    <property type="match status" value="1"/>
</dbReference>
<evidence type="ECO:0000313" key="3">
    <source>
        <dbReference type="EMBL" id="MFC7318975.1"/>
    </source>
</evidence>
<accession>A0ABD6AF42</accession>
<dbReference type="Proteomes" id="UP001596547">
    <property type="component" value="Unassembled WGS sequence"/>
</dbReference>
<dbReference type="GO" id="GO:0016787">
    <property type="term" value="F:hydrolase activity"/>
    <property type="evidence" value="ECO:0007669"/>
    <property type="project" value="UniProtKB-KW"/>
</dbReference>
<dbReference type="GO" id="GO:0016829">
    <property type="term" value="F:lyase activity"/>
    <property type="evidence" value="ECO:0007669"/>
    <property type="project" value="UniProtKB-KW"/>
</dbReference>
<dbReference type="GeneID" id="79317838"/>
<dbReference type="AlphaFoldDB" id="A0ABD6AF42"/>
<comment type="caution">
    <text evidence="3">The sequence shown here is derived from an EMBL/GenBank/DDBJ whole genome shotgun (WGS) entry which is preliminary data.</text>
</comment>
<dbReference type="InterPro" id="IPR044144">
    <property type="entry name" value="SAF_UxaA/GarD"/>
</dbReference>
<keyword evidence="4" id="KW-1185">Reference proteome</keyword>
<dbReference type="RefSeq" id="WP_276306187.1">
    <property type="nucleotide sequence ID" value="NZ_CP119993.1"/>
</dbReference>
<keyword evidence="1" id="KW-0456">Lyase</keyword>
<gene>
    <name evidence="3" type="ORF">ACFQPE_19570</name>
</gene>
<dbReference type="PANTHER" id="PTHR30536:SF5">
    <property type="entry name" value="ALTRONATE DEHYDRATASE"/>
    <property type="match status" value="1"/>
</dbReference>
<feature type="domain" description="SAF" evidence="2">
    <location>
        <begin position="13"/>
        <end position="88"/>
    </location>
</feature>
<dbReference type="InterPro" id="IPR013974">
    <property type="entry name" value="SAF"/>
</dbReference>
<evidence type="ECO:0000259" key="2">
    <source>
        <dbReference type="SMART" id="SM00858"/>
    </source>
</evidence>
<evidence type="ECO:0000313" key="4">
    <source>
        <dbReference type="Proteomes" id="UP001596547"/>
    </source>
</evidence>
<keyword evidence="3" id="KW-0378">Hydrolase</keyword>
<organism evidence="3 4">
    <name type="scientific">Halomarina halobia</name>
    <dbReference type="NCBI Taxonomy" id="3033386"/>
    <lineage>
        <taxon>Archaea</taxon>
        <taxon>Methanobacteriati</taxon>
        <taxon>Methanobacteriota</taxon>
        <taxon>Stenosarchaea group</taxon>
        <taxon>Halobacteria</taxon>
        <taxon>Halobacteriales</taxon>
        <taxon>Natronomonadaceae</taxon>
        <taxon>Halomarina</taxon>
    </lineage>
</organism>
<sequence length="107" mass="11575">MPDRYLKVVENSDNVATVLRDVEANETADVEVGEEVRTITVAEDIDFGHKVAIEDIPEGDTVYKYGLSIGYASTDIAAGDRVHVHNVDSNYGRGDLAGDGQAQAIHE</sequence>
<proteinExistence type="predicted"/>
<dbReference type="Pfam" id="PF08666">
    <property type="entry name" value="SAF"/>
    <property type="match status" value="1"/>
</dbReference>
<dbReference type="Gene3D" id="2.30.130.110">
    <property type="match status" value="1"/>
</dbReference>
<dbReference type="CDD" id="cd11613">
    <property type="entry name" value="SAF_AH_GD"/>
    <property type="match status" value="1"/>
</dbReference>